<gene>
    <name evidence="3" type="ORF">GT347_05685</name>
</gene>
<dbReference type="CDD" id="cd07012">
    <property type="entry name" value="PBP2_Bug_TTT"/>
    <property type="match status" value="1"/>
</dbReference>
<keyword evidence="4" id="KW-1185">Reference proteome</keyword>
<sequence>MKQVSGMQRRSLVMVAAAAAFGPRAAWAQDYPARPIRLVIPQGPGSGADATGRQLAEFMGRYLNGSVVVDNKPGANGVLASSIVAKERPDGYTVFLTSVSLASFNEHLYKKLPFDPIKDFSFIAPVVDASFMVVASQNSGIKSWADFIAKAKAEPGKLTYASAGLGNSTHLYMEKIVRDLKLDVRHIPYKGAGPALLSVVSGETDLMCVVTVTALPQYEAGAVVALAQSGDKRAARMPNIPLIKELAPQMPALPGWYALVGPAGMPADVVKKLSGAVIAFLDDDQTKKKLNEQFLFPIPGSSEQIKARAAQESKIWGDLIKTLNISFD</sequence>
<dbReference type="EMBL" id="CP047650">
    <property type="protein sequence ID" value="QHI97522.1"/>
    <property type="molecule type" value="Genomic_DNA"/>
</dbReference>
<dbReference type="AlphaFoldDB" id="A0A857J388"/>
<protein>
    <submittedName>
        <fullName evidence="3">Tripartite tricarboxylate transporter substrate binding protein</fullName>
    </submittedName>
</protein>
<dbReference type="RefSeq" id="WP_160551040.1">
    <property type="nucleotide sequence ID" value="NZ_CP047650.1"/>
</dbReference>
<accession>A0A857J388</accession>
<dbReference type="InterPro" id="IPR005064">
    <property type="entry name" value="BUG"/>
</dbReference>
<dbReference type="Pfam" id="PF03401">
    <property type="entry name" value="TctC"/>
    <property type="match status" value="1"/>
</dbReference>
<name>A0A857J388_9BURK</name>
<dbReference type="PIRSF" id="PIRSF017082">
    <property type="entry name" value="YflP"/>
    <property type="match status" value="1"/>
</dbReference>
<keyword evidence="2" id="KW-0732">Signal</keyword>
<evidence type="ECO:0000313" key="4">
    <source>
        <dbReference type="Proteomes" id="UP000464787"/>
    </source>
</evidence>
<feature type="chain" id="PRO_5032911440" evidence="2">
    <location>
        <begin position="29"/>
        <end position="328"/>
    </location>
</feature>
<dbReference type="PANTHER" id="PTHR42928:SF5">
    <property type="entry name" value="BLR1237 PROTEIN"/>
    <property type="match status" value="1"/>
</dbReference>
<dbReference type="SUPFAM" id="SSF53850">
    <property type="entry name" value="Periplasmic binding protein-like II"/>
    <property type="match status" value="1"/>
</dbReference>
<feature type="signal peptide" evidence="2">
    <location>
        <begin position="1"/>
        <end position="28"/>
    </location>
</feature>
<dbReference type="PANTHER" id="PTHR42928">
    <property type="entry name" value="TRICARBOXYLATE-BINDING PROTEIN"/>
    <property type="match status" value="1"/>
</dbReference>
<proteinExistence type="inferred from homology"/>
<organism evidence="3 4">
    <name type="scientific">Xylophilus rhododendri</name>
    <dbReference type="NCBI Taxonomy" id="2697032"/>
    <lineage>
        <taxon>Bacteria</taxon>
        <taxon>Pseudomonadati</taxon>
        <taxon>Pseudomonadota</taxon>
        <taxon>Betaproteobacteria</taxon>
        <taxon>Burkholderiales</taxon>
        <taxon>Xylophilus</taxon>
    </lineage>
</organism>
<evidence type="ECO:0000256" key="1">
    <source>
        <dbReference type="ARBA" id="ARBA00006987"/>
    </source>
</evidence>
<dbReference type="KEGG" id="xyk:GT347_05685"/>
<dbReference type="Gene3D" id="3.40.190.150">
    <property type="entry name" value="Bordetella uptake gene, domain 1"/>
    <property type="match status" value="1"/>
</dbReference>
<evidence type="ECO:0000313" key="3">
    <source>
        <dbReference type="EMBL" id="QHI97522.1"/>
    </source>
</evidence>
<comment type="similarity">
    <text evidence="1">Belongs to the UPF0065 (bug) family.</text>
</comment>
<evidence type="ECO:0000256" key="2">
    <source>
        <dbReference type="SAM" id="SignalP"/>
    </source>
</evidence>
<dbReference type="InterPro" id="IPR042100">
    <property type="entry name" value="Bug_dom1"/>
</dbReference>
<dbReference type="Proteomes" id="UP000464787">
    <property type="component" value="Chromosome"/>
</dbReference>
<dbReference type="Gene3D" id="3.40.190.10">
    <property type="entry name" value="Periplasmic binding protein-like II"/>
    <property type="match status" value="1"/>
</dbReference>
<reference evidence="3 4" key="1">
    <citation type="submission" date="2020-01" db="EMBL/GenBank/DDBJ databases">
        <title>Genome sequencing of strain KACC 21265.</title>
        <authorList>
            <person name="Heo J."/>
            <person name="Kim S.-J."/>
            <person name="Kim J.-S."/>
            <person name="Hong S.-B."/>
            <person name="Kwon S.-W."/>
        </authorList>
    </citation>
    <scope>NUCLEOTIDE SEQUENCE [LARGE SCALE GENOMIC DNA]</scope>
    <source>
        <strain evidence="3 4">KACC 21265</strain>
    </source>
</reference>